<feature type="chain" id="PRO_5032583775" description="DUF3047 domain-containing protein" evidence="1">
    <location>
        <begin position="34"/>
        <end position="244"/>
    </location>
</feature>
<dbReference type="Pfam" id="PF11249">
    <property type="entry name" value="DUF3047"/>
    <property type="match status" value="1"/>
</dbReference>
<evidence type="ECO:0000313" key="2">
    <source>
        <dbReference type="EMBL" id="NJB66533.1"/>
    </source>
</evidence>
<evidence type="ECO:0000256" key="1">
    <source>
        <dbReference type="SAM" id="SignalP"/>
    </source>
</evidence>
<sequence length="244" mass="27418">MYTSPMKKHAKGVLAALALTAALPFFGPPQACAETFLREDFATLDNWKEQTFKKIPRHTTYTAGKVNGVDALMADSRSSASGLVLQKVFDVYEHPLLRWRWKVGNIIPEADGTKKTGDDYPLRIYVVFTYDPGSATGFTKLRYSLAKMVNGDYPPHSTLNYVWANVENTPDHFRSPYTDRAAIIPLRRGPADAGIWLEESVNIVDDYRRVFGEDPPHKAALAIMTDTDNTRSRATAFIDWIEVD</sequence>
<keyword evidence="3" id="KW-1185">Reference proteome</keyword>
<dbReference type="Proteomes" id="UP000580856">
    <property type="component" value="Unassembled WGS sequence"/>
</dbReference>
<gene>
    <name evidence="2" type="ORF">GGQ74_000173</name>
</gene>
<name>A0A846QK30_9BACT</name>
<feature type="signal peptide" evidence="1">
    <location>
        <begin position="1"/>
        <end position="33"/>
    </location>
</feature>
<keyword evidence="1" id="KW-0732">Signal</keyword>
<dbReference type="AlphaFoldDB" id="A0A846QK30"/>
<dbReference type="EMBL" id="JAATJA010000001">
    <property type="protein sequence ID" value="NJB66533.1"/>
    <property type="molecule type" value="Genomic_DNA"/>
</dbReference>
<organism evidence="2 3">
    <name type="scientific">Desulfobaculum xiamenense</name>
    <dbReference type="NCBI Taxonomy" id="995050"/>
    <lineage>
        <taxon>Bacteria</taxon>
        <taxon>Pseudomonadati</taxon>
        <taxon>Thermodesulfobacteriota</taxon>
        <taxon>Desulfovibrionia</taxon>
        <taxon>Desulfovibrionales</taxon>
        <taxon>Desulfovibrionaceae</taxon>
        <taxon>Desulfobaculum</taxon>
    </lineage>
</organism>
<evidence type="ECO:0000313" key="3">
    <source>
        <dbReference type="Proteomes" id="UP000580856"/>
    </source>
</evidence>
<reference evidence="2 3" key="1">
    <citation type="submission" date="2020-03" db="EMBL/GenBank/DDBJ databases">
        <title>Genomic Encyclopedia of Type Strains, Phase IV (KMG-IV): sequencing the most valuable type-strain genomes for metagenomic binning, comparative biology and taxonomic classification.</title>
        <authorList>
            <person name="Goeker M."/>
        </authorList>
    </citation>
    <scope>NUCLEOTIDE SEQUENCE [LARGE SCALE GENOMIC DNA]</scope>
    <source>
        <strain evidence="2 3">DSM 24233</strain>
    </source>
</reference>
<dbReference type="InterPro" id="IPR021409">
    <property type="entry name" value="DUF3047"/>
</dbReference>
<proteinExistence type="predicted"/>
<accession>A0A846QK30</accession>
<protein>
    <recommendedName>
        <fullName evidence="4">DUF3047 domain-containing protein</fullName>
    </recommendedName>
</protein>
<comment type="caution">
    <text evidence="2">The sequence shown here is derived from an EMBL/GenBank/DDBJ whole genome shotgun (WGS) entry which is preliminary data.</text>
</comment>
<evidence type="ECO:0008006" key="4">
    <source>
        <dbReference type="Google" id="ProtNLM"/>
    </source>
</evidence>
<dbReference type="RefSeq" id="WP_245168055.1">
    <property type="nucleotide sequence ID" value="NZ_JAATJA010000001.1"/>
</dbReference>